<organism evidence="1">
    <name type="scientific">Chromera velia CCMP2878</name>
    <dbReference type="NCBI Taxonomy" id="1169474"/>
    <lineage>
        <taxon>Eukaryota</taxon>
        <taxon>Sar</taxon>
        <taxon>Alveolata</taxon>
        <taxon>Colpodellida</taxon>
        <taxon>Chromeraceae</taxon>
        <taxon>Chromera</taxon>
    </lineage>
</organism>
<dbReference type="AlphaFoldDB" id="A0A0G4HUK3"/>
<evidence type="ECO:0000313" key="1">
    <source>
        <dbReference type="EMBL" id="CEM48035.1"/>
    </source>
</evidence>
<name>A0A0G4HUK3_9ALVE</name>
<proteinExistence type="predicted"/>
<gene>
    <name evidence="1" type="ORF">Cvel_8633</name>
</gene>
<reference evidence="1" key="1">
    <citation type="submission" date="2014-11" db="EMBL/GenBank/DDBJ databases">
        <authorList>
            <person name="Otto D Thomas"/>
            <person name="Naeem Raeece"/>
        </authorList>
    </citation>
    <scope>NUCLEOTIDE SEQUENCE</scope>
</reference>
<dbReference type="VEuPathDB" id="CryptoDB:Cvel_8633"/>
<sequence>MNTRLHARTFVHACSRSGMLIVCFSYRWLTPGHPDPDGFHFKKIAKAVKKYLGGDDGMQQGAFVPPFKVIFEPLKIDRTEKEADVAIFWDFGSQ</sequence>
<accession>A0A0G4HUK3</accession>
<dbReference type="EMBL" id="CDMZ01003910">
    <property type="protein sequence ID" value="CEM48035.1"/>
    <property type="molecule type" value="Genomic_DNA"/>
</dbReference>
<protein>
    <submittedName>
        <fullName evidence="1">Uncharacterized protein</fullName>
    </submittedName>
</protein>